<proteinExistence type="predicted"/>
<keyword evidence="7" id="KW-0424">Laminin EGF-like domain</keyword>
<keyword evidence="2" id="KW-0964">Secreted</keyword>
<dbReference type="Proteomes" id="UP000287033">
    <property type="component" value="Unassembled WGS sequence"/>
</dbReference>
<evidence type="ECO:0000256" key="1">
    <source>
        <dbReference type="ARBA" id="ARBA00004302"/>
    </source>
</evidence>
<evidence type="ECO:0000259" key="9">
    <source>
        <dbReference type="PROSITE" id="PS51117"/>
    </source>
</evidence>
<dbReference type="EMBL" id="BEZZ01000253">
    <property type="protein sequence ID" value="GCC29467.1"/>
    <property type="molecule type" value="Genomic_DNA"/>
</dbReference>
<organism evidence="10 11">
    <name type="scientific">Chiloscyllium punctatum</name>
    <name type="common">Brownbanded bambooshark</name>
    <name type="synonym">Hemiscyllium punctatum</name>
    <dbReference type="NCBI Taxonomy" id="137246"/>
    <lineage>
        <taxon>Eukaryota</taxon>
        <taxon>Metazoa</taxon>
        <taxon>Chordata</taxon>
        <taxon>Craniata</taxon>
        <taxon>Vertebrata</taxon>
        <taxon>Chondrichthyes</taxon>
        <taxon>Elasmobranchii</taxon>
        <taxon>Galeomorphii</taxon>
        <taxon>Galeoidea</taxon>
        <taxon>Orectolobiformes</taxon>
        <taxon>Hemiscylliidae</taxon>
        <taxon>Chiloscyllium</taxon>
    </lineage>
</organism>
<feature type="coiled-coil region" evidence="8">
    <location>
        <begin position="719"/>
        <end position="861"/>
    </location>
</feature>
<evidence type="ECO:0000256" key="6">
    <source>
        <dbReference type="ARBA" id="ARBA00023157"/>
    </source>
</evidence>
<sequence>MDGKFQLNDILLRFKSPRPAAMMIERSTDFGQTWKPYQYFADDCAASFPQIQTGQPRSFDDVRCQEQPRNHASSDEQVTFNPLKLADYISGSKSNKINNMTPFTNLRINFIKPYKPALSQELSNANTFYAVYDMKVQGSCFCNGHASSCTSEESSVYTPQGSSKKVKTVKCVQASTITSPGNQPMTTILTHVKNATVTITHSGVALILRCTEPVEESVVESVWTASTIQWETTVKNANPLSIATNNEILQQLMPVFNAHAMDWDCNLTAAVIPPQASVIVYQMWWVQTATGVLKASGICEEELAVSHVSVIPETLTASAVTRLQVSVHVRQQIAEEHVQEQIWKNVQITITVGVHNAYGAIVMKEIVDNQISTLNIRHKALVNTKLPAQGGNDYDSEIGGLTNKLQQVQVIISNPAVTDNTITDVYNNYNRLRTEADQINFDTNIVDQSYRLRTEMDVLNNNVKNINSQIQSTQEKIDIFISEGSQGTQGTFNNILSSYLRSGKAKDRVVRVEPTILKSREARLTANQLTKHLNTDNRSKLEKLKDGLKSPNINPLINKVCGGSREEPCTPEKCHGDLCPAMCEGINCQGTRHLAEKAIEDAERGSTSLPDISNRITQLTKRLENTDQKAQQMKNHTLRLTSQIVSAKDQMHNNIADIKTLINTIKGFLTSAQADPDEIQRISEHVLSLKLPTDAVTIGDKITSLRNIASRIPDVSEILANTQDDVAKAKMLLENANKARQRASRVKDNINEVQDVLADANKALQDVSDIIEDATEAIDTAQAKTTKIEDQLTHTETNLQDITDRLRDLTEKINNLQNQNDLNRQKATDLESRALDSRNMGDKAEQDFKQLVSLYEKLQNNIPQSLPKDLIDRVNRVRSEADYYFKEVQQRLQEIGAIEQNLAEGNKQLEMKSAQLEDYQDQVTNIKKYIESRAQYYDQCTP</sequence>
<keyword evidence="5" id="KW-0130">Cell adhesion</keyword>
<evidence type="ECO:0000256" key="3">
    <source>
        <dbReference type="ARBA" id="ARBA00022530"/>
    </source>
</evidence>
<dbReference type="InterPro" id="IPR050440">
    <property type="entry name" value="Laminin/Netrin_ECM"/>
</dbReference>
<dbReference type="OrthoDB" id="8545473at2759"/>
<dbReference type="GO" id="GO:0043256">
    <property type="term" value="C:laminin complex"/>
    <property type="evidence" value="ECO:0007669"/>
    <property type="project" value="TreeGrafter"/>
</dbReference>
<dbReference type="GO" id="GO:0070831">
    <property type="term" value="P:basement membrane assembly"/>
    <property type="evidence" value="ECO:0007669"/>
    <property type="project" value="TreeGrafter"/>
</dbReference>
<keyword evidence="3" id="KW-0272">Extracellular matrix</keyword>
<dbReference type="STRING" id="137246.A0A401SGE1"/>
<dbReference type="Gene3D" id="2.60.120.260">
    <property type="entry name" value="Galactose-binding domain-like"/>
    <property type="match status" value="1"/>
</dbReference>
<comment type="subcellular location">
    <subcellularLocation>
        <location evidence="1">Secreted</location>
        <location evidence="1">Extracellular space</location>
        <location evidence="1">Extracellular matrix</location>
        <location evidence="1">Basement membrane</location>
    </subcellularLocation>
</comment>
<dbReference type="Pfam" id="PF23219">
    <property type="entry name" value="LAMB1"/>
    <property type="match status" value="1"/>
</dbReference>
<evidence type="ECO:0000256" key="8">
    <source>
        <dbReference type="SAM" id="Coils"/>
    </source>
</evidence>
<evidence type="ECO:0000313" key="10">
    <source>
        <dbReference type="EMBL" id="GCC29467.1"/>
    </source>
</evidence>
<dbReference type="Gene3D" id="1.10.287.2610">
    <property type="match status" value="1"/>
</dbReference>
<evidence type="ECO:0000313" key="11">
    <source>
        <dbReference type="Proteomes" id="UP000287033"/>
    </source>
</evidence>
<dbReference type="GO" id="GO:0034446">
    <property type="term" value="P:substrate adhesion-dependent cell spreading"/>
    <property type="evidence" value="ECO:0007669"/>
    <property type="project" value="TreeGrafter"/>
</dbReference>
<dbReference type="PANTHER" id="PTHR10574:SF268">
    <property type="entry name" value="LAMININ SUBUNIT BETA-3"/>
    <property type="match status" value="1"/>
</dbReference>
<comment type="caution">
    <text evidence="10">The sequence shown here is derived from an EMBL/GenBank/DDBJ whole genome shotgun (WGS) entry which is preliminary data.</text>
</comment>
<dbReference type="Pfam" id="PF00055">
    <property type="entry name" value="Laminin_N"/>
    <property type="match status" value="1"/>
</dbReference>
<evidence type="ECO:0000256" key="4">
    <source>
        <dbReference type="ARBA" id="ARBA00022869"/>
    </source>
</evidence>
<gene>
    <name evidence="10" type="ORF">chiPu_0007909</name>
</gene>
<keyword evidence="8" id="KW-0175">Coiled coil</keyword>
<evidence type="ECO:0000256" key="2">
    <source>
        <dbReference type="ARBA" id="ARBA00022525"/>
    </source>
</evidence>
<dbReference type="PANTHER" id="PTHR10574">
    <property type="entry name" value="NETRIN/LAMININ-RELATED"/>
    <property type="match status" value="1"/>
</dbReference>
<evidence type="ECO:0000256" key="5">
    <source>
        <dbReference type="ARBA" id="ARBA00022889"/>
    </source>
</evidence>
<dbReference type="InterPro" id="IPR008211">
    <property type="entry name" value="Laminin_N"/>
</dbReference>
<keyword evidence="11" id="KW-1185">Reference proteome</keyword>
<evidence type="ECO:0000256" key="7">
    <source>
        <dbReference type="ARBA" id="ARBA00023292"/>
    </source>
</evidence>
<accession>A0A401SGE1</accession>
<dbReference type="PROSITE" id="PS51117">
    <property type="entry name" value="LAMININ_NTER"/>
    <property type="match status" value="1"/>
</dbReference>
<keyword evidence="6" id="KW-1015">Disulfide bond</keyword>
<reference evidence="10 11" key="1">
    <citation type="journal article" date="2018" name="Nat. Ecol. Evol.">
        <title>Shark genomes provide insights into elasmobranch evolution and the origin of vertebrates.</title>
        <authorList>
            <person name="Hara Y"/>
            <person name="Yamaguchi K"/>
            <person name="Onimaru K"/>
            <person name="Kadota M"/>
            <person name="Koyanagi M"/>
            <person name="Keeley SD"/>
            <person name="Tatsumi K"/>
            <person name="Tanaka K"/>
            <person name="Motone F"/>
            <person name="Kageyama Y"/>
            <person name="Nozu R"/>
            <person name="Adachi N"/>
            <person name="Nishimura O"/>
            <person name="Nakagawa R"/>
            <person name="Tanegashima C"/>
            <person name="Kiyatake I"/>
            <person name="Matsumoto R"/>
            <person name="Murakumo K"/>
            <person name="Nishida K"/>
            <person name="Terakita A"/>
            <person name="Kuratani S"/>
            <person name="Sato K"/>
            <person name="Hyodo S Kuraku.S."/>
        </authorList>
    </citation>
    <scope>NUCLEOTIDE SEQUENCE [LARGE SCALE GENOMIC DNA]</scope>
</reference>
<name>A0A401SGE1_CHIPU</name>
<dbReference type="OMA" id="NKREQFE"/>
<feature type="domain" description="Laminin N-terminal" evidence="9">
    <location>
        <begin position="1"/>
        <end position="139"/>
    </location>
</feature>
<dbReference type="GO" id="GO:0009888">
    <property type="term" value="P:tissue development"/>
    <property type="evidence" value="ECO:0007669"/>
    <property type="project" value="TreeGrafter"/>
</dbReference>
<dbReference type="SMART" id="SM00136">
    <property type="entry name" value="LamNT"/>
    <property type="match status" value="1"/>
</dbReference>
<dbReference type="GO" id="GO:0007411">
    <property type="term" value="P:axon guidance"/>
    <property type="evidence" value="ECO:0007669"/>
    <property type="project" value="TreeGrafter"/>
</dbReference>
<dbReference type="GO" id="GO:0009887">
    <property type="term" value="P:animal organ morphogenesis"/>
    <property type="evidence" value="ECO:0007669"/>
    <property type="project" value="TreeGrafter"/>
</dbReference>
<keyword evidence="4" id="KW-0084">Basement membrane</keyword>
<dbReference type="AlphaFoldDB" id="A0A401SGE1"/>
<dbReference type="SUPFAM" id="SSF57997">
    <property type="entry name" value="Tropomyosin"/>
    <property type="match status" value="1"/>
</dbReference>
<protein>
    <recommendedName>
        <fullName evidence="9">Laminin N-terminal domain-containing protein</fullName>
    </recommendedName>
</protein>
<dbReference type="GO" id="GO:0016477">
    <property type="term" value="P:cell migration"/>
    <property type="evidence" value="ECO:0007669"/>
    <property type="project" value="TreeGrafter"/>
</dbReference>
<dbReference type="InterPro" id="IPR056558">
    <property type="entry name" value="LAMB1-4_helical"/>
</dbReference>